<dbReference type="EMBL" id="JH817916">
    <property type="protein sequence ID" value="EKC26827.1"/>
    <property type="molecule type" value="Genomic_DNA"/>
</dbReference>
<protein>
    <submittedName>
        <fullName evidence="1">Uncharacterized protein</fullName>
    </submittedName>
</protein>
<proteinExistence type="predicted"/>
<dbReference type="HOGENOM" id="CLU_1705950_0_0_1"/>
<organism evidence="1">
    <name type="scientific">Magallana gigas</name>
    <name type="common">Pacific oyster</name>
    <name type="synonym">Crassostrea gigas</name>
    <dbReference type="NCBI Taxonomy" id="29159"/>
    <lineage>
        <taxon>Eukaryota</taxon>
        <taxon>Metazoa</taxon>
        <taxon>Spiralia</taxon>
        <taxon>Lophotrochozoa</taxon>
        <taxon>Mollusca</taxon>
        <taxon>Bivalvia</taxon>
        <taxon>Autobranchia</taxon>
        <taxon>Pteriomorphia</taxon>
        <taxon>Ostreida</taxon>
        <taxon>Ostreoidea</taxon>
        <taxon>Ostreidae</taxon>
        <taxon>Magallana</taxon>
    </lineage>
</organism>
<sequence length="154" mass="17609">MEESKRKRPPTLKLEIPARAEKKQEMLHNLQSVREVLVRKLGKPVNNTDIMDVLLNSWKLSAEDEEQSPKTPGTFINVKRGQVNQYFFVTSLSPIKKLMDITATHGRYCHGKLEVRKVTKRGHVVSVKLCCTKPGHATHKYIWASSPYLQMGNI</sequence>
<gene>
    <name evidence="1" type="ORF">CGI_10013866</name>
</gene>
<reference evidence="1" key="1">
    <citation type="journal article" date="2012" name="Nature">
        <title>The oyster genome reveals stress adaptation and complexity of shell formation.</title>
        <authorList>
            <person name="Zhang G."/>
            <person name="Fang X."/>
            <person name="Guo X."/>
            <person name="Li L."/>
            <person name="Luo R."/>
            <person name="Xu F."/>
            <person name="Yang P."/>
            <person name="Zhang L."/>
            <person name="Wang X."/>
            <person name="Qi H."/>
            <person name="Xiong Z."/>
            <person name="Que H."/>
            <person name="Xie Y."/>
            <person name="Holland P.W."/>
            <person name="Paps J."/>
            <person name="Zhu Y."/>
            <person name="Wu F."/>
            <person name="Chen Y."/>
            <person name="Wang J."/>
            <person name="Peng C."/>
            <person name="Meng J."/>
            <person name="Yang L."/>
            <person name="Liu J."/>
            <person name="Wen B."/>
            <person name="Zhang N."/>
            <person name="Huang Z."/>
            <person name="Zhu Q."/>
            <person name="Feng Y."/>
            <person name="Mount A."/>
            <person name="Hedgecock D."/>
            <person name="Xu Z."/>
            <person name="Liu Y."/>
            <person name="Domazet-Loso T."/>
            <person name="Du Y."/>
            <person name="Sun X."/>
            <person name="Zhang S."/>
            <person name="Liu B."/>
            <person name="Cheng P."/>
            <person name="Jiang X."/>
            <person name="Li J."/>
            <person name="Fan D."/>
            <person name="Wang W."/>
            <person name="Fu W."/>
            <person name="Wang T."/>
            <person name="Wang B."/>
            <person name="Zhang J."/>
            <person name="Peng Z."/>
            <person name="Li Y."/>
            <person name="Li N."/>
            <person name="Wang J."/>
            <person name="Chen M."/>
            <person name="He Y."/>
            <person name="Tan F."/>
            <person name="Song X."/>
            <person name="Zheng Q."/>
            <person name="Huang R."/>
            <person name="Yang H."/>
            <person name="Du X."/>
            <person name="Chen L."/>
            <person name="Yang M."/>
            <person name="Gaffney P.M."/>
            <person name="Wang S."/>
            <person name="Luo L."/>
            <person name="She Z."/>
            <person name="Ming Y."/>
            <person name="Huang W."/>
            <person name="Zhang S."/>
            <person name="Huang B."/>
            <person name="Zhang Y."/>
            <person name="Qu T."/>
            <person name="Ni P."/>
            <person name="Miao G."/>
            <person name="Wang J."/>
            <person name="Wang Q."/>
            <person name="Steinberg C.E."/>
            <person name="Wang H."/>
            <person name="Li N."/>
            <person name="Qian L."/>
            <person name="Zhang G."/>
            <person name="Li Y."/>
            <person name="Yang H."/>
            <person name="Liu X."/>
            <person name="Wang J."/>
            <person name="Yin Y."/>
            <person name="Wang J."/>
        </authorList>
    </citation>
    <scope>NUCLEOTIDE SEQUENCE [LARGE SCALE GENOMIC DNA]</scope>
    <source>
        <strain evidence="1">05x7-T-G4-1.051#20</strain>
    </source>
</reference>
<accession>K1PRB3</accession>
<name>K1PRB3_MAGGI</name>
<dbReference type="AlphaFoldDB" id="K1PRB3"/>
<dbReference type="InParanoid" id="K1PRB3"/>
<evidence type="ECO:0000313" key="1">
    <source>
        <dbReference type="EMBL" id="EKC26827.1"/>
    </source>
</evidence>